<gene>
    <name evidence="3" type="ORF">CSEC_2445</name>
</gene>
<reference evidence="3" key="2">
    <citation type="submission" date="2014-09" db="EMBL/GenBank/DDBJ databases">
        <title>Criblamydia sequanensis harbors a mega-plasmid encoding arsenite resistance.</title>
        <authorList>
            <person name="Bertelli C."/>
            <person name="Goesmann A."/>
            <person name="Greub G."/>
        </authorList>
    </citation>
    <scope>NUCLEOTIDE SEQUENCE [LARGE SCALE GENOMIC DNA]</scope>
    <source>
        <strain evidence="3">CRIB-18</strain>
    </source>
</reference>
<evidence type="ECO:0000313" key="4">
    <source>
        <dbReference type="Proteomes" id="UP000031552"/>
    </source>
</evidence>
<feature type="region of interest" description="Disordered" evidence="1">
    <location>
        <begin position="1"/>
        <end position="43"/>
    </location>
</feature>
<protein>
    <submittedName>
        <fullName evidence="3">Membrane protein</fullName>
    </submittedName>
</protein>
<keyword evidence="2" id="KW-0812">Transmembrane</keyword>
<keyword evidence="2" id="KW-1133">Transmembrane helix</keyword>
<evidence type="ECO:0000313" key="3">
    <source>
        <dbReference type="EMBL" id="CDR35251.1"/>
    </source>
</evidence>
<reference evidence="3" key="1">
    <citation type="submission" date="2013-12" db="EMBL/GenBank/DDBJ databases">
        <authorList>
            <person name="Linke B."/>
        </authorList>
    </citation>
    <scope>NUCLEOTIDE SEQUENCE [LARGE SCALE GENOMIC DNA]</scope>
    <source>
        <strain evidence="3">CRIB-18</strain>
    </source>
</reference>
<accession>A0A090D1I3</accession>
<keyword evidence="2" id="KW-0472">Membrane</keyword>
<proteinExistence type="predicted"/>
<dbReference type="AlphaFoldDB" id="A0A090D1I3"/>
<evidence type="ECO:0000256" key="2">
    <source>
        <dbReference type="SAM" id="Phobius"/>
    </source>
</evidence>
<name>A0A090D1I3_9BACT</name>
<keyword evidence="4" id="KW-1185">Reference proteome</keyword>
<sequence>MTVALPVPTPIQEIEEESTEKEEVRETQVEIVEGQENSSETRESAKALNKAKSSAPSAFENSHSITDLFSRVQRAFFYMTGIDSRTLFDRCSYFNQTLFRGMYLWFGAFGVSAAAYFLFFNRGAALGSFVSKVNVLPVVSAGGQAVATSVASVVSAGVQAVATSLAPAVSSGSSHLSAIFALASSTELKAQYDAVHKLLRHYLKDRGHTLSWCYKHGKITLELFWYIVLNGLMKKHWHQSFEIPK</sequence>
<evidence type="ECO:0000256" key="1">
    <source>
        <dbReference type="SAM" id="MobiDB-lite"/>
    </source>
</evidence>
<dbReference type="EMBL" id="CCEJ010000016">
    <property type="protein sequence ID" value="CDR35251.1"/>
    <property type="molecule type" value="Genomic_DNA"/>
</dbReference>
<dbReference type="Proteomes" id="UP000031552">
    <property type="component" value="Unassembled WGS sequence"/>
</dbReference>
<organism evidence="3 4">
    <name type="scientific">Candidatus Criblamydia sequanensis CRIB-18</name>
    <dbReference type="NCBI Taxonomy" id="1437425"/>
    <lineage>
        <taxon>Bacteria</taxon>
        <taxon>Pseudomonadati</taxon>
        <taxon>Chlamydiota</taxon>
        <taxon>Chlamydiia</taxon>
        <taxon>Parachlamydiales</taxon>
        <taxon>Candidatus Criblamydiaceae</taxon>
        <taxon>Candidatus Criblamydia</taxon>
    </lineage>
</organism>
<comment type="caution">
    <text evidence="3">The sequence shown here is derived from an EMBL/GenBank/DDBJ whole genome shotgun (WGS) entry which is preliminary data.</text>
</comment>
<feature type="transmembrane region" description="Helical" evidence="2">
    <location>
        <begin position="102"/>
        <end position="120"/>
    </location>
</feature>